<evidence type="ECO:0000313" key="3">
    <source>
        <dbReference type="Proteomes" id="UP000503011"/>
    </source>
</evidence>
<dbReference type="InterPro" id="IPR001753">
    <property type="entry name" value="Enoyl-CoA_hydra/iso"/>
</dbReference>
<comment type="similarity">
    <text evidence="1">Belongs to the enoyl-CoA hydratase/isomerase family.</text>
</comment>
<proteinExistence type="inferred from homology"/>
<dbReference type="Gene3D" id="3.90.226.10">
    <property type="entry name" value="2-enoyl-CoA Hydratase, Chain A, domain 1"/>
    <property type="match status" value="1"/>
</dbReference>
<dbReference type="Pfam" id="PF00378">
    <property type="entry name" value="ECH_1"/>
    <property type="match status" value="1"/>
</dbReference>
<evidence type="ECO:0000313" key="2">
    <source>
        <dbReference type="EMBL" id="BCB88568.1"/>
    </source>
</evidence>
<protein>
    <submittedName>
        <fullName evidence="2">Enoyl-CoA hydratase</fullName>
    </submittedName>
</protein>
<reference evidence="2 3" key="1">
    <citation type="submission" date="2020-03" db="EMBL/GenBank/DDBJ databases">
        <title>Whole genome shotgun sequence of Phytohabitans suffuscus NBRC 105367.</title>
        <authorList>
            <person name="Komaki H."/>
            <person name="Tamura T."/>
        </authorList>
    </citation>
    <scope>NUCLEOTIDE SEQUENCE [LARGE SCALE GENOMIC DNA]</scope>
    <source>
        <strain evidence="2 3">NBRC 105367</strain>
    </source>
</reference>
<dbReference type="AlphaFoldDB" id="A0A6F8YRL6"/>
<organism evidence="2 3">
    <name type="scientific">Phytohabitans suffuscus</name>
    <dbReference type="NCBI Taxonomy" id="624315"/>
    <lineage>
        <taxon>Bacteria</taxon>
        <taxon>Bacillati</taxon>
        <taxon>Actinomycetota</taxon>
        <taxon>Actinomycetes</taxon>
        <taxon>Micromonosporales</taxon>
        <taxon>Micromonosporaceae</taxon>
    </lineage>
</organism>
<dbReference type="RefSeq" id="WP_173160060.1">
    <property type="nucleotide sequence ID" value="NZ_AP022871.1"/>
</dbReference>
<dbReference type="PANTHER" id="PTHR43459">
    <property type="entry name" value="ENOYL-COA HYDRATASE"/>
    <property type="match status" value="1"/>
</dbReference>
<dbReference type="PANTHER" id="PTHR43459:SF1">
    <property type="entry name" value="EG:BACN32G11.4 PROTEIN"/>
    <property type="match status" value="1"/>
</dbReference>
<dbReference type="Proteomes" id="UP000503011">
    <property type="component" value="Chromosome"/>
</dbReference>
<dbReference type="InterPro" id="IPR029045">
    <property type="entry name" value="ClpP/crotonase-like_dom_sf"/>
</dbReference>
<dbReference type="Gene3D" id="1.10.12.10">
    <property type="entry name" value="Lyase 2-enoyl-coa Hydratase, Chain A, domain 2"/>
    <property type="match status" value="1"/>
</dbReference>
<sequence length="269" mass="29064">MPNNNDVAVAASVRYEVRRRVAILTIDRPERHNAWDFDVERMLFDFADAADADPDVRVIVVTGSGTSFCPGMDISRLASLGAGPGVAERERPPTHLRTIRKPTIAAINGGCAGIGIVQALCCDIRIAAAEARMSCAFPRRGAPAEYGAAWLLPRLIGLADATELLLTGRTFDAAEAERIRLVTTVRPRAELMDYVLDYAADIAAHCAPLAMEAAKTQLAAGATQTLPQAVDLARQLAHEPSRRPDLAEGARAYLDKRPPRFVDLAQREA</sequence>
<accession>A0A6F8YRL6</accession>
<dbReference type="GO" id="GO:0003824">
    <property type="term" value="F:catalytic activity"/>
    <property type="evidence" value="ECO:0007669"/>
    <property type="project" value="UniProtKB-ARBA"/>
</dbReference>
<dbReference type="CDD" id="cd06558">
    <property type="entry name" value="crotonase-like"/>
    <property type="match status" value="1"/>
</dbReference>
<dbReference type="InterPro" id="IPR014748">
    <property type="entry name" value="Enoyl-CoA_hydra_C"/>
</dbReference>
<dbReference type="KEGG" id="psuu:Psuf_058810"/>
<dbReference type="EMBL" id="AP022871">
    <property type="protein sequence ID" value="BCB88568.1"/>
    <property type="molecule type" value="Genomic_DNA"/>
</dbReference>
<gene>
    <name evidence="2" type="ORF">Psuf_058810</name>
</gene>
<keyword evidence="3" id="KW-1185">Reference proteome</keyword>
<name>A0A6F8YRL6_9ACTN</name>
<evidence type="ECO:0000256" key="1">
    <source>
        <dbReference type="ARBA" id="ARBA00005254"/>
    </source>
</evidence>
<dbReference type="SUPFAM" id="SSF52096">
    <property type="entry name" value="ClpP/crotonase"/>
    <property type="match status" value="1"/>
</dbReference>
<reference evidence="2 3" key="2">
    <citation type="submission" date="2020-03" db="EMBL/GenBank/DDBJ databases">
        <authorList>
            <person name="Ichikawa N."/>
            <person name="Kimura A."/>
            <person name="Kitahashi Y."/>
            <person name="Uohara A."/>
        </authorList>
    </citation>
    <scope>NUCLEOTIDE SEQUENCE [LARGE SCALE GENOMIC DNA]</scope>
    <source>
        <strain evidence="2 3">NBRC 105367</strain>
    </source>
</reference>